<evidence type="ECO:0000313" key="9">
    <source>
        <dbReference type="Proteomes" id="UP001359559"/>
    </source>
</evidence>
<evidence type="ECO:0000313" key="8">
    <source>
        <dbReference type="EMBL" id="KAK7311443.1"/>
    </source>
</evidence>
<sequence>MRIPKAHIVLVLGINHSIPIHKTKQSQAMEKGNLTIMISRTCHDHHFCIAILLSILLFSSLLCFDYFAIFHSPNHTVTFLATNTDSCTGRYIYIHHLPPRFNSHLLHNCHSLTRGTDKPNMCPYMQNLGLGPQILNSQSQHVFTNQSWYATNQFLLEVIFHNRMKKYECLTNDSSLASAVFVPFYAGLDISRFLWLSNLTIRDSSGQDLLQWLEKKPEWKTFWGRDHFLVSGRIAWDFRRQSDNESYWGSKFRFLPQSMNMSMLAVEASSWKNDYALPYPTSFHPSEDIEILEWQRKIRYRKRPYLFTFTGASRPEVEDSIRGKIIDQCRNSTACKFFDCGVEKCDDPVNVMKVFESSVFCLQPPGDSYTRRSIFDSMLAGCVPVFFHPGTAYSQYKWHLPKKRTKYSVYIPVKDVNKWSVDVEKVLLGIPEGDVLAMREEVIKLIPNIIYANPKSKLDKFQDAFDLAVKGMLERIEEVREDMRNGRDPSIGFADEDHYKYTFSDNYS</sequence>
<dbReference type="GO" id="GO:0000139">
    <property type="term" value="C:Golgi membrane"/>
    <property type="evidence" value="ECO:0007669"/>
    <property type="project" value="UniProtKB-SubCell"/>
</dbReference>
<evidence type="ECO:0000256" key="6">
    <source>
        <dbReference type="SAM" id="Phobius"/>
    </source>
</evidence>
<dbReference type="Proteomes" id="UP001359559">
    <property type="component" value="Unassembled WGS sequence"/>
</dbReference>
<keyword evidence="3" id="KW-0328">Glycosyltransferase</keyword>
<feature type="transmembrane region" description="Helical" evidence="6">
    <location>
        <begin position="47"/>
        <end position="69"/>
    </location>
</feature>
<dbReference type="EMBL" id="JAYKXN010000002">
    <property type="protein sequence ID" value="KAK7311443.1"/>
    <property type="molecule type" value="Genomic_DNA"/>
</dbReference>
<comment type="subcellular location">
    <subcellularLocation>
        <location evidence="1">Golgi apparatus membrane</location>
        <topology evidence="1">Single-pass type II membrane protein</topology>
    </subcellularLocation>
</comment>
<organism evidence="8 9">
    <name type="scientific">Clitoria ternatea</name>
    <name type="common">Butterfly pea</name>
    <dbReference type="NCBI Taxonomy" id="43366"/>
    <lineage>
        <taxon>Eukaryota</taxon>
        <taxon>Viridiplantae</taxon>
        <taxon>Streptophyta</taxon>
        <taxon>Embryophyta</taxon>
        <taxon>Tracheophyta</taxon>
        <taxon>Spermatophyta</taxon>
        <taxon>Magnoliopsida</taxon>
        <taxon>eudicotyledons</taxon>
        <taxon>Gunneridae</taxon>
        <taxon>Pentapetalae</taxon>
        <taxon>rosids</taxon>
        <taxon>fabids</taxon>
        <taxon>Fabales</taxon>
        <taxon>Fabaceae</taxon>
        <taxon>Papilionoideae</taxon>
        <taxon>50 kb inversion clade</taxon>
        <taxon>NPAAA clade</taxon>
        <taxon>indigoferoid/millettioid clade</taxon>
        <taxon>Phaseoleae</taxon>
        <taxon>Clitoria</taxon>
    </lineage>
</organism>
<reference evidence="8 9" key="1">
    <citation type="submission" date="2024-01" db="EMBL/GenBank/DDBJ databases">
        <title>The genomes of 5 underutilized Papilionoideae crops provide insights into root nodulation and disease resistance.</title>
        <authorList>
            <person name="Yuan L."/>
        </authorList>
    </citation>
    <scope>NUCLEOTIDE SEQUENCE [LARGE SCALE GENOMIC DNA]</scope>
    <source>
        <strain evidence="8">LY-2023</strain>
        <tissue evidence="8">Leaf</tissue>
    </source>
</reference>
<dbReference type="InterPro" id="IPR004263">
    <property type="entry name" value="Exostosin"/>
</dbReference>
<keyword evidence="5" id="KW-0333">Golgi apparatus</keyword>
<accession>A0AAN9K7Y2</accession>
<evidence type="ECO:0000256" key="3">
    <source>
        <dbReference type="ARBA" id="ARBA00022676"/>
    </source>
</evidence>
<keyword evidence="6" id="KW-0472">Membrane</keyword>
<dbReference type="AlphaFoldDB" id="A0AAN9K7Y2"/>
<comment type="caution">
    <text evidence="8">The sequence shown here is derived from an EMBL/GenBank/DDBJ whole genome shotgun (WGS) entry which is preliminary data.</text>
</comment>
<keyword evidence="6" id="KW-1133">Transmembrane helix</keyword>
<proteinExistence type="inferred from homology"/>
<keyword evidence="6" id="KW-0812">Transmembrane</keyword>
<evidence type="ECO:0000259" key="7">
    <source>
        <dbReference type="Pfam" id="PF03016"/>
    </source>
</evidence>
<name>A0AAN9K7Y2_CLITE</name>
<feature type="domain" description="Exostosin GT47" evidence="7">
    <location>
        <begin position="87"/>
        <end position="418"/>
    </location>
</feature>
<comment type="similarity">
    <text evidence="2">Belongs to the glycosyltransferase 47 family.</text>
</comment>
<protein>
    <recommendedName>
        <fullName evidence="7">Exostosin GT47 domain-containing protein</fullName>
    </recommendedName>
</protein>
<dbReference type="GO" id="GO:0016757">
    <property type="term" value="F:glycosyltransferase activity"/>
    <property type="evidence" value="ECO:0007669"/>
    <property type="project" value="UniProtKB-KW"/>
</dbReference>
<evidence type="ECO:0000256" key="2">
    <source>
        <dbReference type="ARBA" id="ARBA00010271"/>
    </source>
</evidence>
<dbReference type="PANTHER" id="PTHR11062:SF241">
    <property type="entry name" value="XYLOGLUCAN GALACTOSYLTRANSFERASE GT14-RELATED"/>
    <property type="match status" value="1"/>
</dbReference>
<keyword evidence="4" id="KW-0735">Signal-anchor</keyword>
<gene>
    <name evidence="8" type="ORF">RJT34_09586</name>
</gene>
<dbReference type="Pfam" id="PF03016">
    <property type="entry name" value="Exostosin_GT47"/>
    <property type="match status" value="1"/>
</dbReference>
<keyword evidence="3" id="KW-0808">Transferase</keyword>
<dbReference type="PANTHER" id="PTHR11062">
    <property type="entry name" value="EXOSTOSIN HEPARAN SULFATE GLYCOSYLTRANSFERASE -RELATED"/>
    <property type="match status" value="1"/>
</dbReference>
<evidence type="ECO:0000256" key="5">
    <source>
        <dbReference type="ARBA" id="ARBA00023034"/>
    </source>
</evidence>
<dbReference type="InterPro" id="IPR040911">
    <property type="entry name" value="Exostosin_GT47"/>
</dbReference>
<evidence type="ECO:0000256" key="4">
    <source>
        <dbReference type="ARBA" id="ARBA00022968"/>
    </source>
</evidence>
<evidence type="ECO:0000256" key="1">
    <source>
        <dbReference type="ARBA" id="ARBA00004323"/>
    </source>
</evidence>
<keyword evidence="9" id="KW-1185">Reference proteome</keyword>